<dbReference type="RefSeq" id="WP_370894000.1">
    <property type="nucleotide sequence ID" value="NZ_JBGJLR010000008.1"/>
</dbReference>
<evidence type="ECO:0000313" key="1">
    <source>
        <dbReference type="EMBL" id="MEZ2739552.1"/>
    </source>
</evidence>
<gene>
    <name evidence="1" type="ORF">ACBP88_08805</name>
</gene>
<comment type="caution">
    <text evidence="1">The sequence shown here is derived from an EMBL/GenBank/DDBJ whole genome shotgun (WGS) entry which is preliminary data.</text>
</comment>
<accession>A0ABV4ICQ4</accession>
<protein>
    <submittedName>
        <fullName evidence="1">Uncharacterized protein</fullName>
    </submittedName>
</protein>
<reference evidence="1 2" key="1">
    <citation type="submission" date="2024-08" db="EMBL/GenBank/DDBJ databases">
        <authorList>
            <person name="Feng Z."/>
            <person name="Ronholm J."/>
        </authorList>
    </citation>
    <scope>NUCLEOTIDE SEQUENCE [LARGE SCALE GENOMIC DNA]</scope>
    <source>
        <strain evidence="1 2">4-AB0-8</strain>
    </source>
</reference>
<dbReference type="Proteomes" id="UP001567350">
    <property type="component" value="Unassembled WGS sequence"/>
</dbReference>
<organism evidence="1 2">
    <name type="scientific">Comamonas jiangduensis</name>
    <dbReference type="NCBI Taxonomy" id="1194168"/>
    <lineage>
        <taxon>Bacteria</taxon>
        <taxon>Pseudomonadati</taxon>
        <taxon>Pseudomonadota</taxon>
        <taxon>Betaproteobacteria</taxon>
        <taxon>Burkholderiales</taxon>
        <taxon>Comamonadaceae</taxon>
        <taxon>Comamonas</taxon>
    </lineage>
</organism>
<proteinExistence type="predicted"/>
<name>A0ABV4ICQ4_9BURK</name>
<evidence type="ECO:0000313" key="2">
    <source>
        <dbReference type="Proteomes" id="UP001567350"/>
    </source>
</evidence>
<keyword evidence="2" id="KW-1185">Reference proteome</keyword>
<sequence length="104" mass="11759">MDNQHRHIKGYRELSQEEIDLMNQIKAKGEELRELVQKIEAIAIPPLQSIEVQPDDPSNELVVGLPLSIATEGDHPAHWLRWADSSFRAGIMYAVRAVAQPTSY</sequence>
<dbReference type="EMBL" id="JBGJLR010000008">
    <property type="protein sequence ID" value="MEZ2739552.1"/>
    <property type="molecule type" value="Genomic_DNA"/>
</dbReference>